<evidence type="ECO:0000313" key="1">
    <source>
        <dbReference type="EMBL" id="CEK54804.1"/>
    </source>
</evidence>
<feature type="non-terminal residue" evidence="1">
    <location>
        <position position="71"/>
    </location>
</feature>
<proteinExistence type="predicted"/>
<feature type="non-terminal residue" evidence="1">
    <location>
        <position position="1"/>
    </location>
</feature>
<gene>
    <name evidence="1" type="primary">ORF23676</name>
</gene>
<name>A0A0B6YF49_9EUPU</name>
<accession>A0A0B6YF49</accession>
<sequence>QVGRRNDSHSLGLIESNIVVKPEVEDYSTCHTVAKQISKDSTRTDSSLGSTSLNILNNFLPVTSSSSHDVT</sequence>
<organism evidence="1">
    <name type="scientific">Arion vulgaris</name>
    <dbReference type="NCBI Taxonomy" id="1028688"/>
    <lineage>
        <taxon>Eukaryota</taxon>
        <taxon>Metazoa</taxon>
        <taxon>Spiralia</taxon>
        <taxon>Lophotrochozoa</taxon>
        <taxon>Mollusca</taxon>
        <taxon>Gastropoda</taxon>
        <taxon>Heterobranchia</taxon>
        <taxon>Euthyneura</taxon>
        <taxon>Panpulmonata</taxon>
        <taxon>Eupulmonata</taxon>
        <taxon>Stylommatophora</taxon>
        <taxon>Helicina</taxon>
        <taxon>Arionoidea</taxon>
        <taxon>Arionidae</taxon>
        <taxon>Arion</taxon>
    </lineage>
</organism>
<protein>
    <submittedName>
        <fullName evidence="1">Uncharacterized protein</fullName>
    </submittedName>
</protein>
<dbReference type="AlphaFoldDB" id="A0A0B6YF49"/>
<dbReference type="EMBL" id="HACG01007939">
    <property type="protein sequence ID" value="CEK54804.1"/>
    <property type="molecule type" value="Transcribed_RNA"/>
</dbReference>
<reference evidence="1" key="1">
    <citation type="submission" date="2014-12" db="EMBL/GenBank/DDBJ databases">
        <title>Insight into the proteome of Arion vulgaris.</title>
        <authorList>
            <person name="Aradska J."/>
            <person name="Bulat T."/>
            <person name="Smidak R."/>
            <person name="Sarate P."/>
            <person name="Gangsoo J."/>
            <person name="Sialana F."/>
            <person name="Bilban M."/>
            <person name="Lubec G."/>
        </authorList>
    </citation>
    <scope>NUCLEOTIDE SEQUENCE</scope>
    <source>
        <tissue evidence="1">Skin</tissue>
    </source>
</reference>